<sequence length="148" mass="16131">MAESLFGVTFLAALPFWALLILAPTWSWTRRVAASPLIVLPPLVIYAVLVLPDLATVLPAVTHPQFDGIRTLLGSGTGAAIAWAHFIAFDLFVGRFLYLDSRRRDIHPLVMAPLMVLTILLAPLGLLAYLAVRRPVSRRTPAPGTEPV</sequence>
<dbReference type="InterPro" id="IPR025461">
    <property type="entry name" value="ABA4-like"/>
</dbReference>
<dbReference type="Pfam" id="PF14108">
    <property type="entry name" value="ABA4-like"/>
    <property type="match status" value="1"/>
</dbReference>
<evidence type="ECO:0000313" key="2">
    <source>
        <dbReference type="EMBL" id="KAA2253849.1"/>
    </source>
</evidence>
<evidence type="ECO:0000256" key="1">
    <source>
        <dbReference type="SAM" id="Phobius"/>
    </source>
</evidence>
<feature type="transmembrane region" description="Helical" evidence="1">
    <location>
        <begin position="73"/>
        <end position="98"/>
    </location>
</feature>
<feature type="transmembrane region" description="Helical" evidence="1">
    <location>
        <begin position="110"/>
        <end position="132"/>
    </location>
</feature>
<organism evidence="2 3">
    <name type="scientific">Solihabitans fulvus</name>
    <dbReference type="NCBI Taxonomy" id="1892852"/>
    <lineage>
        <taxon>Bacteria</taxon>
        <taxon>Bacillati</taxon>
        <taxon>Actinomycetota</taxon>
        <taxon>Actinomycetes</taxon>
        <taxon>Pseudonocardiales</taxon>
        <taxon>Pseudonocardiaceae</taxon>
        <taxon>Solihabitans</taxon>
    </lineage>
</organism>
<keyword evidence="1" id="KW-1133">Transmembrane helix</keyword>
<reference evidence="2 3" key="1">
    <citation type="submission" date="2019-09" db="EMBL/GenBank/DDBJ databases">
        <title>Goodfellowia gen. nov., a new genus of the Pseudonocardineae related to Actinoalloteichus, containing Goodfellowia coeruleoviolacea gen. nov., comb. nov. gen. nov., comb. nov.</title>
        <authorList>
            <person name="Labeda D."/>
        </authorList>
    </citation>
    <scope>NUCLEOTIDE SEQUENCE [LARGE SCALE GENOMIC DNA]</scope>
    <source>
        <strain evidence="2 3">AN110305</strain>
    </source>
</reference>
<proteinExistence type="predicted"/>
<dbReference type="EMBL" id="VUOB01000064">
    <property type="protein sequence ID" value="KAA2253849.1"/>
    <property type="molecule type" value="Genomic_DNA"/>
</dbReference>
<dbReference type="RefSeq" id="WP_149853543.1">
    <property type="nucleotide sequence ID" value="NZ_VUOB01000064.1"/>
</dbReference>
<dbReference type="AlphaFoldDB" id="A0A5B2WTU2"/>
<dbReference type="PANTHER" id="PTHR34543">
    <property type="entry name" value="PROTEIN ABA DEFICIENT 4, CHLOROPLASTIC"/>
    <property type="match status" value="1"/>
</dbReference>
<feature type="transmembrane region" description="Helical" evidence="1">
    <location>
        <begin position="43"/>
        <end position="61"/>
    </location>
</feature>
<reference evidence="2 3" key="2">
    <citation type="submission" date="2019-09" db="EMBL/GenBank/DDBJ databases">
        <authorList>
            <person name="Jin C."/>
        </authorList>
    </citation>
    <scope>NUCLEOTIDE SEQUENCE [LARGE SCALE GENOMIC DNA]</scope>
    <source>
        <strain evidence="2 3">AN110305</strain>
    </source>
</reference>
<evidence type="ECO:0000313" key="3">
    <source>
        <dbReference type="Proteomes" id="UP000323454"/>
    </source>
</evidence>
<keyword evidence="3" id="KW-1185">Reference proteome</keyword>
<dbReference type="PANTHER" id="PTHR34543:SF1">
    <property type="entry name" value="PROTEIN ABA DEFICIENT 4, CHLOROPLASTIC"/>
    <property type="match status" value="1"/>
</dbReference>
<protein>
    <submittedName>
        <fullName evidence="2">DUF4281 domain-containing protein</fullName>
    </submittedName>
</protein>
<name>A0A5B2WTU2_9PSEU</name>
<accession>A0A5B2WTU2</accession>
<keyword evidence="1" id="KW-0472">Membrane</keyword>
<keyword evidence="1" id="KW-0812">Transmembrane</keyword>
<comment type="caution">
    <text evidence="2">The sequence shown here is derived from an EMBL/GenBank/DDBJ whole genome shotgun (WGS) entry which is preliminary data.</text>
</comment>
<dbReference type="OrthoDB" id="345237at2"/>
<dbReference type="Proteomes" id="UP000323454">
    <property type="component" value="Unassembled WGS sequence"/>
</dbReference>
<gene>
    <name evidence="2" type="ORF">F0L68_31720</name>
</gene>